<protein>
    <recommendedName>
        <fullName evidence="2">AB hydrolase-1 domain-containing protein</fullName>
    </recommendedName>
</protein>
<sequence length="318" mass="35574">MVNTVNVIWTLVSWVVKMAGLKLHTVEIEPGTVMRFWVPSNTISKSKLKPKPISKPTKPVVVLLHGFCGGGLATWQYQINPLAKKYAVYVPDLIFFGGSTTDKSDRSLAFQAECLAVGLKKLGVEKCVVVGFSYGGMVAFKMAEMYSELVEAVVVSGAVLAVKESMISKAVEDAGFSSCSEMLMPSSVERVKTLLSVGFYKNIPFPNRLIKDFLKVMFSNRKERSELLDALVISYKDINIPKFSQRIHLLWAEKDKLFTPEVAQNMKEKLGNKSTLQEIKKAGHLAHIERPCVYNRCLKQFLASVMLDEKKRSNSYYA</sequence>
<dbReference type="SUPFAM" id="SSF53474">
    <property type="entry name" value="alpha/beta-Hydrolases"/>
    <property type="match status" value="1"/>
</dbReference>
<dbReference type="EMBL" id="BT134567">
    <property type="protein sequence ID" value="AFK34362.1"/>
    <property type="molecule type" value="mRNA"/>
</dbReference>
<accession>B7FI61</accession>
<reference evidence="4" key="2">
    <citation type="submission" date="2017-07" db="EMBL/GenBank/DDBJ databases">
        <authorList>
            <person name="Sun Z.S."/>
            <person name="Albrecht U."/>
            <person name="Echele G."/>
            <person name="Lee C.C."/>
        </authorList>
    </citation>
    <scope>NUCLEOTIDE SEQUENCE</scope>
</reference>
<dbReference type="EMBL" id="BT051778">
    <property type="protein sequence ID" value="ACJ84440.1"/>
    <property type="molecule type" value="mRNA"/>
</dbReference>
<proteinExistence type="evidence at transcript level"/>
<dbReference type="InterPro" id="IPR000073">
    <property type="entry name" value="AB_hydrolase_1"/>
</dbReference>
<dbReference type="AlphaFoldDB" id="B7FI61"/>
<name>B7FI61_MEDTR</name>
<dbReference type="PANTHER" id="PTHR43139:SF61">
    <property type="entry name" value="ALPHA_BETA-HYDROLASES SUPERFAMILY PROTEIN"/>
    <property type="match status" value="1"/>
</dbReference>
<organism evidence="3">
    <name type="scientific">Medicago truncatula</name>
    <name type="common">Barrel medic</name>
    <name type="synonym">Medicago tribuloides</name>
    <dbReference type="NCBI Taxonomy" id="3880"/>
    <lineage>
        <taxon>Eukaryota</taxon>
        <taxon>Viridiplantae</taxon>
        <taxon>Streptophyta</taxon>
        <taxon>Embryophyta</taxon>
        <taxon>Tracheophyta</taxon>
        <taxon>Spermatophyta</taxon>
        <taxon>Magnoliopsida</taxon>
        <taxon>eudicotyledons</taxon>
        <taxon>Gunneridae</taxon>
        <taxon>Pentapetalae</taxon>
        <taxon>rosids</taxon>
        <taxon>fabids</taxon>
        <taxon>Fabales</taxon>
        <taxon>Fabaceae</taxon>
        <taxon>Papilionoideae</taxon>
        <taxon>50 kb inversion clade</taxon>
        <taxon>NPAAA clade</taxon>
        <taxon>Hologalegina</taxon>
        <taxon>IRL clade</taxon>
        <taxon>Trifolieae</taxon>
        <taxon>Medicago</taxon>
    </lineage>
</organism>
<dbReference type="InterPro" id="IPR052370">
    <property type="entry name" value="Meta-cleavage_hydrolase"/>
</dbReference>
<dbReference type="PANTHER" id="PTHR43139">
    <property type="entry name" value="SI:DKEY-122A22.2"/>
    <property type="match status" value="1"/>
</dbReference>
<evidence type="ECO:0000259" key="2">
    <source>
        <dbReference type="Pfam" id="PF00561"/>
    </source>
</evidence>
<feature type="chain" id="PRO_5015087401" description="AB hydrolase-1 domain-containing protein" evidence="1">
    <location>
        <begin position="21"/>
        <end position="318"/>
    </location>
</feature>
<evidence type="ECO:0000313" key="4">
    <source>
        <dbReference type="EMBL" id="AFK34362.1"/>
    </source>
</evidence>
<reference evidence="3" key="1">
    <citation type="submission" date="2016-12" db="EMBL/GenBank/DDBJ databases">
        <title>Medicago truncatula full length cdna cloning project.</title>
        <authorList>
            <person name="Moskal W."/>
            <person name="Chan A."/>
            <person name="Cheung F."/>
            <person name="Xiao Y."/>
            <person name="Town C.D."/>
        </authorList>
    </citation>
    <scope>NUCLEOTIDE SEQUENCE</scope>
</reference>
<evidence type="ECO:0000313" key="3">
    <source>
        <dbReference type="EMBL" id="ACJ84440.1"/>
    </source>
</evidence>
<feature type="domain" description="AB hydrolase-1" evidence="2">
    <location>
        <begin position="59"/>
        <end position="162"/>
    </location>
</feature>
<feature type="signal peptide" evidence="1">
    <location>
        <begin position="1"/>
        <end position="20"/>
    </location>
</feature>
<dbReference type="Pfam" id="PF00561">
    <property type="entry name" value="Abhydrolase_1"/>
    <property type="match status" value="1"/>
</dbReference>
<dbReference type="InterPro" id="IPR029058">
    <property type="entry name" value="AB_hydrolase_fold"/>
</dbReference>
<keyword evidence="1" id="KW-0732">Signal</keyword>
<evidence type="ECO:0000256" key="1">
    <source>
        <dbReference type="SAM" id="SignalP"/>
    </source>
</evidence>
<dbReference type="Gene3D" id="3.40.50.1820">
    <property type="entry name" value="alpha/beta hydrolase"/>
    <property type="match status" value="1"/>
</dbReference>